<dbReference type="Proteomes" id="UP001370100">
    <property type="component" value="Unassembled WGS sequence"/>
</dbReference>
<dbReference type="Gene3D" id="3.40.50.1820">
    <property type="entry name" value="alpha/beta hydrolase"/>
    <property type="match status" value="1"/>
</dbReference>
<gene>
    <name evidence="3" type="ORF">WCD41_16880</name>
</gene>
<sequence length="315" mass="32985">MAVHPEAQALLDALVEQGMPPIECMTVPQARLACGAFVDLQPPAEEVGTVSDRAIPGPAGDIPARIYVPSGGESTKGVLVYFHGGGWVIGDLETVDRPCRSIANAADVVVVSVDYRLAPEHVQPAAFDDCYAATAWVAEHAEELGADASRLAVGGDSAGGHLSAAVSLAARDRGGPAIAYQMLLYPVVDFDWTSPSITENAEGYLLGRATMQWFWAHYLGATDPADDPYAFPLRAADLSGLPPAFVGTAEYDPLRDEGESYARRLEEAGVGVTAKRYDGMIHGFLWTLGATPSGAALVDDAVAGLRAAFTATVAA</sequence>
<feature type="domain" description="Alpha/beta hydrolase fold-3" evidence="2">
    <location>
        <begin position="79"/>
        <end position="285"/>
    </location>
</feature>
<reference evidence="3 4" key="1">
    <citation type="submission" date="2024-03" db="EMBL/GenBank/DDBJ databases">
        <title>Actinomycetospora sp. OC33-EN06, a novel actinomycete isolated from wild orchid (Aerides multiflora).</title>
        <authorList>
            <person name="Suriyachadkun C."/>
        </authorList>
    </citation>
    <scope>NUCLEOTIDE SEQUENCE [LARGE SCALE GENOMIC DNA]</scope>
    <source>
        <strain evidence="3 4">OC33-EN06</strain>
    </source>
</reference>
<dbReference type="InterPro" id="IPR050300">
    <property type="entry name" value="GDXG_lipolytic_enzyme"/>
</dbReference>
<keyword evidence="4" id="KW-1185">Reference proteome</keyword>
<proteinExistence type="predicted"/>
<dbReference type="PANTHER" id="PTHR48081">
    <property type="entry name" value="AB HYDROLASE SUPERFAMILY PROTEIN C4A8.06C"/>
    <property type="match status" value="1"/>
</dbReference>
<protein>
    <submittedName>
        <fullName evidence="3">Alpha/beta hydrolase</fullName>
    </submittedName>
</protein>
<dbReference type="Pfam" id="PF07859">
    <property type="entry name" value="Abhydrolase_3"/>
    <property type="match status" value="1"/>
</dbReference>
<keyword evidence="1 3" id="KW-0378">Hydrolase</keyword>
<evidence type="ECO:0000259" key="2">
    <source>
        <dbReference type="Pfam" id="PF07859"/>
    </source>
</evidence>
<dbReference type="InterPro" id="IPR013094">
    <property type="entry name" value="AB_hydrolase_3"/>
</dbReference>
<dbReference type="PANTHER" id="PTHR48081:SF8">
    <property type="entry name" value="ALPHA_BETA HYDROLASE FOLD-3 DOMAIN-CONTAINING PROTEIN-RELATED"/>
    <property type="match status" value="1"/>
</dbReference>
<dbReference type="InterPro" id="IPR029058">
    <property type="entry name" value="AB_hydrolase_fold"/>
</dbReference>
<accession>A0ABU8N6V5</accession>
<comment type="caution">
    <text evidence="3">The sequence shown here is derived from an EMBL/GenBank/DDBJ whole genome shotgun (WGS) entry which is preliminary data.</text>
</comment>
<dbReference type="GO" id="GO:0016787">
    <property type="term" value="F:hydrolase activity"/>
    <property type="evidence" value="ECO:0007669"/>
    <property type="project" value="UniProtKB-KW"/>
</dbReference>
<organism evidence="3 4">
    <name type="scientific">Actinomycetospora aeridis</name>
    <dbReference type="NCBI Taxonomy" id="3129231"/>
    <lineage>
        <taxon>Bacteria</taxon>
        <taxon>Bacillati</taxon>
        <taxon>Actinomycetota</taxon>
        <taxon>Actinomycetes</taxon>
        <taxon>Pseudonocardiales</taxon>
        <taxon>Pseudonocardiaceae</taxon>
        <taxon>Actinomycetospora</taxon>
    </lineage>
</organism>
<evidence type="ECO:0000256" key="1">
    <source>
        <dbReference type="ARBA" id="ARBA00022801"/>
    </source>
</evidence>
<name>A0ABU8N6V5_9PSEU</name>
<evidence type="ECO:0000313" key="4">
    <source>
        <dbReference type="Proteomes" id="UP001370100"/>
    </source>
</evidence>
<dbReference type="RefSeq" id="WP_337714628.1">
    <property type="nucleotide sequence ID" value="NZ_JBBEGL010000004.1"/>
</dbReference>
<dbReference type="SUPFAM" id="SSF53474">
    <property type="entry name" value="alpha/beta-Hydrolases"/>
    <property type="match status" value="1"/>
</dbReference>
<evidence type="ECO:0000313" key="3">
    <source>
        <dbReference type="EMBL" id="MEJ2888139.1"/>
    </source>
</evidence>
<dbReference type="EMBL" id="JBBEGL010000004">
    <property type="protein sequence ID" value="MEJ2888139.1"/>
    <property type="molecule type" value="Genomic_DNA"/>
</dbReference>